<dbReference type="AlphaFoldDB" id="C1FDR9"/>
<organism evidence="2 3">
    <name type="scientific">Micromonas commoda (strain RCC299 / NOUM17 / CCMP2709)</name>
    <name type="common">Picoplanktonic green alga</name>
    <dbReference type="NCBI Taxonomy" id="296587"/>
    <lineage>
        <taxon>Eukaryota</taxon>
        <taxon>Viridiplantae</taxon>
        <taxon>Chlorophyta</taxon>
        <taxon>Mamiellophyceae</taxon>
        <taxon>Mamiellales</taxon>
        <taxon>Mamiellaceae</taxon>
        <taxon>Micromonas</taxon>
    </lineage>
</organism>
<keyword evidence="3" id="KW-1185">Reference proteome</keyword>
<name>C1FDR9_MICCC</name>
<feature type="non-terminal residue" evidence="2">
    <location>
        <position position="145"/>
    </location>
</feature>
<evidence type="ECO:0000256" key="1">
    <source>
        <dbReference type="SAM" id="MobiDB-lite"/>
    </source>
</evidence>
<dbReference type="RefSeq" id="XP_002507575.1">
    <property type="nucleotide sequence ID" value="XM_002507529.1"/>
</dbReference>
<gene>
    <name evidence="2" type="ORF">MICPUN_107528</name>
</gene>
<sequence length="145" mass="16174">MAGNDRNIATAASSLQNQEARSSMQMQVKTKNPKSKRVNQFNGFGGDNPLNAPASRQNATFSTSAERQHRGSDAHPWLHYPPRFESSVEKITVKLKDTLAPTGVLRALPAELRYSLTRNFGFFTRVFTQFFERDGADNVKQSIGL</sequence>
<evidence type="ECO:0000313" key="3">
    <source>
        <dbReference type="Proteomes" id="UP000002009"/>
    </source>
</evidence>
<protein>
    <submittedName>
        <fullName evidence="2">Uncharacterized protein</fullName>
    </submittedName>
</protein>
<proteinExistence type="predicted"/>
<evidence type="ECO:0000313" key="2">
    <source>
        <dbReference type="EMBL" id="ACO68833.1"/>
    </source>
</evidence>
<dbReference type="KEGG" id="mis:MICPUN_107528"/>
<feature type="compositionally biased region" description="Polar residues" evidence="1">
    <location>
        <begin position="10"/>
        <end position="30"/>
    </location>
</feature>
<dbReference type="Proteomes" id="UP000002009">
    <property type="component" value="Chromosome 1"/>
</dbReference>
<feature type="compositionally biased region" description="Polar residues" evidence="1">
    <location>
        <begin position="54"/>
        <end position="65"/>
    </location>
</feature>
<accession>C1FDR9</accession>
<dbReference type="GeneID" id="8250108"/>
<dbReference type="EMBL" id="CP001574">
    <property type="protein sequence ID" value="ACO68833.1"/>
    <property type="molecule type" value="Genomic_DNA"/>
</dbReference>
<reference evidence="2 3" key="1">
    <citation type="journal article" date="2009" name="Science">
        <title>Green evolution and dynamic adaptations revealed by genomes of the marine picoeukaryotes Micromonas.</title>
        <authorList>
            <person name="Worden A.Z."/>
            <person name="Lee J.H."/>
            <person name="Mock T."/>
            <person name="Rouze P."/>
            <person name="Simmons M.P."/>
            <person name="Aerts A.L."/>
            <person name="Allen A.E."/>
            <person name="Cuvelier M.L."/>
            <person name="Derelle E."/>
            <person name="Everett M.V."/>
            <person name="Foulon E."/>
            <person name="Grimwood J."/>
            <person name="Gundlach H."/>
            <person name="Henrissat B."/>
            <person name="Napoli C."/>
            <person name="McDonald S.M."/>
            <person name="Parker M.S."/>
            <person name="Rombauts S."/>
            <person name="Salamov A."/>
            <person name="Von Dassow P."/>
            <person name="Badger J.H."/>
            <person name="Coutinho P.M."/>
            <person name="Demir E."/>
            <person name="Dubchak I."/>
            <person name="Gentemann C."/>
            <person name="Eikrem W."/>
            <person name="Gready J.E."/>
            <person name="John U."/>
            <person name="Lanier W."/>
            <person name="Lindquist E.A."/>
            <person name="Lucas S."/>
            <person name="Mayer K.F."/>
            <person name="Moreau H."/>
            <person name="Not F."/>
            <person name="Otillar R."/>
            <person name="Panaud O."/>
            <person name="Pangilinan J."/>
            <person name="Paulsen I."/>
            <person name="Piegu B."/>
            <person name="Poliakov A."/>
            <person name="Robbens S."/>
            <person name="Schmutz J."/>
            <person name="Toulza E."/>
            <person name="Wyss T."/>
            <person name="Zelensky A."/>
            <person name="Zhou K."/>
            <person name="Armbrust E.V."/>
            <person name="Bhattacharya D."/>
            <person name="Goodenough U.W."/>
            <person name="Van de Peer Y."/>
            <person name="Grigoriev I.V."/>
        </authorList>
    </citation>
    <scope>NUCLEOTIDE SEQUENCE [LARGE SCALE GENOMIC DNA]</scope>
    <source>
        <strain evidence="3">RCC299 / NOUM17</strain>
    </source>
</reference>
<feature type="region of interest" description="Disordered" evidence="1">
    <location>
        <begin position="1"/>
        <end position="79"/>
    </location>
</feature>
<dbReference type="InParanoid" id="C1FDR9"/>